<dbReference type="EMBL" id="FNIT01000006">
    <property type="protein sequence ID" value="SDO38838.1"/>
    <property type="molecule type" value="Genomic_DNA"/>
</dbReference>
<organism evidence="8 9">
    <name type="scientific">Aureimonas jatrophae</name>
    <dbReference type="NCBI Taxonomy" id="1166073"/>
    <lineage>
        <taxon>Bacteria</taxon>
        <taxon>Pseudomonadati</taxon>
        <taxon>Pseudomonadota</taxon>
        <taxon>Alphaproteobacteria</taxon>
        <taxon>Hyphomicrobiales</taxon>
        <taxon>Aurantimonadaceae</taxon>
        <taxon>Aureimonas</taxon>
    </lineage>
</organism>
<dbReference type="InterPro" id="IPR000515">
    <property type="entry name" value="MetI-like"/>
</dbReference>
<evidence type="ECO:0000313" key="8">
    <source>
        <dbReference type="EMBL" id="SDO38838.1"/>
    </source>
</evidence>
<feature type="domain" description="ABC transmembrane type-1" evidence="7">
    <location>
        <begin position="178"/>
        <end position="378"/>
    </location>
</feature>
<dbReference type="RefSeq" id="WP_090674794.1">
    <property type="nucleotide sequence ID" value="NZ_FNIT01000006.1"/>
</dbReference>
<feature type="transmembrane region" description="Helical" evidence="6">
    <location>
        <begin position="178"/>
        <end position="202"/>
    </location>
</feature>
<sequence>MSRRIDLLGLVLSASSAVALLALPFAILRANRIVPGVGKPMLEALSPGFAGTLAVVVAACVGISALSQNRWLRLAAAAGSLAALVIALGAAPGHLLDPTSPNRYARVAPGSGFWVAFCTLSLLLTDALTRLRPSPALRLAALASACLLVALLLLSGWLDGLSVFREYDTRADSFWREARHHLTLVLGSLAAACVAGIPLGILCHRVAALRRPILGVLDVVQTIPAIALFGLLIAPLAYVAAHMPGAAALGFGGIGTAPAFVALFLYSLLPMTANTVAGLAGVPAEAEDAARGAGMTARQRLFHVGLPLAFPVILAGVRIVLVQNVGLATVAALIGGGGLGVFVFQGIGQTAADLVLLGAIPTVALAFGCAVLLDALIDLSRRERSLAA</sequence>
<dbReference type="Gene3D" id="1.10.3720.10">
    <property type="entry name" value="MetI-like"/>
    <property type="match status" value="1"/>
</dbReference>
<feature type="transmembrane region" description="Helical" evidence="6">
    <location>
        <begin position="74"/>
        <end position="95"/>
    </location>
</feature>
<name>A0A1H0J502_9HYPH</name>
<evidence type="ECO:0000256" key="5">
    <source>
        <dbReference type="ARBA" id="ARBA00023136"/>
    </source>
</evidence>
<feature type="transmembrane region" description="Helical" evidence="6">
    <location>
        <begin position="214"/>
        <end position="240"/>
    </location>
</feature>
<protein>
    <submittedName>
        <fullName evidence="8">Osmoprotectant transport system permease protein</fullName>
    </submittedName>
</protein>
<dbReference type="SUPFAM" id="SSF161098">
    <property type="entry name" value="MetI-like"/>
    <property type="match status" value="1"/>
</dbReference>
<evidence type="ECO:0000256" key="6">
    <source>
        <dbReference type="RuleBase" id="RU363032"/>
    </source>
</evidence>
<feature type="transmembrane region" description="Helical" evidence="6">
    <location>
        <begin position="136"/>
        <end position="158"/>
    </location>
</feature>
<proteinExistence type="inferred from homology"/>
<dbReference type="GO" id="GO:0055085">
    <property type="term" value="P:transmembrane transport"/>
    <property type="evidence" value="ECO:0007669"/>
    <property type="project" value="InterPro"/>
</dbReference>
<comment type="subcellular location">
    <subcellularLocation>
        <location evidence="1 6">Cell membrane</location>
        <topology evidence="1 6">Multi-pass membrane protein</topology>
    </subcellularLocation>
</comment>
<accession>A0A1H0J502</accession>
<dbReference type="Proteomes" id="UP000198793">
    <property type="component" value="Unassembled WGS sequence"/>
</dbReference>
<comment type="similarity">
    <text evidence="6">Belongs to the binding-protein-dependent transport system permease family.</text>
</comment>
<gene>
    <name evidence="8" type="ORF">SAMN05192530_1063</name>
</gene>
<dbReference type="GO" id="GO:0005886">
    <property type="term" value="C:plasma membrane"/>
    <property type="evidence" value="ECO:0007669"/>
    <property type="project" value="UniProtKB-SubCell"/>
</dbReference>
<evidence type="ECO:0000256" key="2">
    <source>
        <dbReference type="ARBA" id="ARBA00022448"/>
    </source>
</evidence>
<feature type="transmembrane region" description="Helical" evidence="6">
    <location>
        <begin position="7"/>
        <end position="28"/>
    </location>
</feature>
<dbReference type="OrthoDB" id="9801163at2"/>
<keyword evidence="5 6" id="KW-0472">Membrane</keyword>
<dbReference type="CDD" id="cd06261">
    <property type="entry name" value="TM_PBP2"/>
    <property type="match status" value="1"/>
</dbReference>
<keyword evidence="4 6" id="KW-1133">Transmembrane helix</keyword>
<feature type="transmembrane region" description="Helical" evidence="6">
    <location>
        <begin position="246"/>
        <end position="269"/>
    </location>
</feature>
<reference evidence="8 9" key="1">
    <citation type="submission" date="2016-10" db="EMBL/GenBank/DDBJ databases">
        <authorList>
            <person name="de Groot N.N."/>
        </authorList>
    </citation>
    <scope>NUCLEOTIDE SEQUENCE [LARGE SCALE GENOMIC DNA]</scope>
    <source>
        <strain evidence="9">L7-484,KACC 16230,DSM 25025</strain>
    </source>
</reference>
<keyword evidence="2 6" id="KW-0813">Transport</keyword>
<dbReference type="Pfam" id="PF00528">
    <property type="entry name" value="BPD_transp_1"/>
    <property type="match status" value="1"/>
</dbReference>
<feature type="transmembrane region" description="Helical" evidence="6">
    <location>
        <begin position="48"/>
        <end position="67"/>
    </location>
</feature>
<feature type="transmembrane region" description="Helical" evidence="6">
    <location>
        <begin position="327"/>
        <end position="347"/>
    </location>
</feature>
<dbReference type="STRING" id="1166073.SAMN05192530_1063"/>
<dbReference type="PANTHER" id="PTHR30177:SF30">
    <property type="entry name" value="GLYCINE BETAINE UPTAKE SYSTEM PERMEASE PROTEIN YEHY"/>
    <property type="match status" value="1"/>
</dbReference>
<dbReference type="InterPro" id="IPR051204">
    <property type="entry name" value="ABC_transp_perm/SBD"/>
</dbReference>
<keyword evidence="9" id="KW-1185">Reference proteome</keyword>
<evidence type="ECO:0000256" key="4">
    <source>
        <dbReference type="ARBA" id="ARBA00022989"/>
    </source>
</evidence>
<evidence type="ECO:0000256" key="3">
    <source>
        <dbReference type="ARBA" id="ARBA00022692"/>
    </source>
</evidence>
<evidence type="ECO:0000256" key="1">
    <source>
        <dbReference type="ARBA" id="ARBA00004651"/>
    </source>
</evidence>
<evidence type="ECO:0000259" key="7">
    <source>
        <dbReference type="PROSITE" id="PS50928"/>
    </source>
</evidence>
<dbReference type="InterPro" id="IPR035906">
    <property type="entry name" value="MetI-like_sf"/>
</dbReference>
<evidence type="ECO:0000313" key="9">
    <source>
        <dbReference type="Proteomes" id="UP000198793"/>
    </source>
</evidence>
<feature type="transmembrane region" description="Helical" evidence="6">
    <location>
        <begin position="354"/>
        <end position="377"/>
    </location>
</feature>
<dbReference type="PANTHER" id="PTHR30177">
    <property type="entry name" value="GLYCINE BETAINE/L-PROLINE TRANSPORT SYSTEM PERMEASE PROTEIN PROW"/>
    <property type="match status" value="1"/>
</dbReference>
<dbReference type="GO" id="GO:0031460">
    <property type="term" value="P:glycine betaine transport"/>
    <property type="evidence" value="ECO:0007669"/>
    <property type="project" value="TreeGrafter"/>
</dbReference>
<feature type="transmembrane region" description="Helical" evidence="6">
    <location>
        <begin position="107"/>
        <end position="124"/>
    </location>
</feature>
<keyword evidence="3 6" id="KW-0812">Transmembrane</keyword>
<dbReference type="AlphaFoldDB" id="A0A1H0J502"/>
<dbReference type="PROSITE" id="PS50928">
    <property type="entry name" value="ABC_TM1"/>
    <property type="match status" value="1"/>
</dbReference>
<feature type="transmembrane region" description="Helical" evidence="6">
    <location>
        <begin position="301"/>
        <end position="321"/>
    </location>
</feature>